<feature type="region of interest" description="Disordered" evidence="1">
    <location>
        <begin position="196"/>
        <end position="241"/>
    </location>
</feature>
<dbReference type="GeneID" id="89975186"/>
<keyword evidence="3" id="KW-1185">Reference proteome</keyword>
<dbReference type="EMBL" id="JAVRRD010000027">
    <property type="protein sequence ID" value="KAK5047076.1"/>
    <property type="molecule type" value="Genomic_DNA"/>
</dbReference>
<dbReference type="AlphaFoldDB" id="A0AAV9MZF7"/>
<feature type="compositionally biased region" description="Low complexity" evidence="1">
    <location>
        <begin position="211"/>
        <end position="222"/>
    </location>
</feature>
<reference evidence="2 3" key="1">
    <citation type="submission" date="2023-08" db="EMBL/GenBank/DDBJ databases">
        <title>Black Yeasts Isolated from many extreme environments.</title>
        <authorList>
            <person name="Coleine C."/>
            <person name="Stajich J.E."/>
            <person name="Selbmann L."/>
        </authorList>
    </citation>
    <scope>NUCLEOTIDE SEQUENCE [LARGE SCALE GENOMIC DNA]</scope>
    <source>
        <strain evidence="2 3">CCFEE 5792</strain>
    </source>
</reference>
<protein>
    <submittedName>
        <fullName evidence="2">Uncharacterized protein</fullName>
    </submittedName>
</protein>
<proteinExistence type="predicted"/>
<gene>
    <name evidence="2" type="ORF">LTR84_007018</name>
</gene>
<evidence type="ECO:0000256" key="1">
    <source>
        <dbReference type="SAM" id="MobiDB-lite"/>
    </source>
</evidence>
<evidence type="ECO:0000313" key="2">
    <source>
        <dbReference type="EMBL" id="KAK5047076.1"/>
    </source>
</evidence>
<name>A0AAV9MZF7_9EURO</name>
<sequence length="241" mass="28169">MFCYRIVESPQTLWLRSCCTSRGTLGLDEHVEQEREEREETHREEILQDVIKCMETMAIFGKEEMNDEHELHYRIYMEMVDADFERLRCTGQIQWSASRLLNLLEDYDHIKRKIEEQDDDPNCDWRINNPVLESFETEWVVRTISFVRWEYSMLGLLNKSAKDYVDHMTHRAEQVAARYWRQPVYGSEQAMQDSFISSSASEHGGYGNTKSSSTSASASDSNESSDQDESDTDVETNASDR</sequence>
<comment type="caution">
    <text evidence="2">The sequence shown here is derived from an EMBL/GenBank/DDBJ whole genome shotgun (WGS) entry which is preliminary data.</text>
</comment>
<organism evidence="2 3">
    <name type="scientific">Exophiala bonariae</name>
    <dbReference type="NCBI Taxonomy" id="1690606"/>
    <lineage>
        <taxon>Eukaryota</taxon>
        <taxon>Fungi</taxon>
        <taxon>Dikarya</taxon>
        <taxon>Ascomycota</taxon>
        <taxon>Pezizomycotina</taxon>
        <taxon>Eurotiomycetes</taxon>
        <taxon>Chaetothyriomycetidae</taxon>
        <taxon>Chaetothyriales</taxon>
        <taxon>Herpotrichiellaceae</taxon>
        <taxon>Exophiala</taxon>
    </lineage>
</organism>
<evidence type="ECO:0000313" key="3">
    <source>
        <dbReference type="Proteomes" id="UP001358417"/>
    </source>
</evidence>
<accession>A0AAV9MZF7</accession>
<dbReference type="RefSeq" id="XP_064702643.1">
    <property type="nucleotide sequence ID" value="XM_064850574.1"/>
</dbReference>
<feature type="compositionally biased region" description="Acidic residues" evidence="1">
    <location>
        <begin position="223"/>
        <end position="234"/>
    </location>
</feature>
<dbReference type="Proteomes" id="UP001358417">
    <property type="component" value="Unassembled WGS sequence"/>
</dbReference>